<dbReference type="Gramene" id="TraesPARA_EIv1.0_2038730.1">
    <property type="protein sequence ID" value="TraesPARA_EIv1.0_2038730.1.CDS"/>
    <property type="gene ID" value="TraesPARA_EIv1.0_2038730"/>
</dbReference>
<gene>
    <name evidence="2" type="primary">LOC123133923</name>
</gene>
<dbReference type="OrthoDB" id="681969at2759"/>
<feature type="region of interest" description="Disordered" evidence="1">
    <location>
        <begin position="361"/>
        <end position="388"/>
    </location>
</feature>
<dbReference type="Gramene" id="TraesJAG6B03G03480750.2">
    <property type="protein sequence ID" value="TraesJAG6B03G03480750.2"/>
    <property type="gene ID" value="TraesJAG6B03G03480750"/>
</dbReference>
<dbReference type="Gramene" id="TraesPARA_EIv1.0_2038730.3">
    <property type="protein sequence ID" value="TraesPARA_EIv1.0_2038730.3.CDS"/>
    <property type="gene ID" value="TraesPARA_EIv1.0_2038730"/>
</dbReference>
<dbReference type="SMR" id="A0A3B6PKU7"/>
<accession>A0A3B6PKU7</accession>
<dbReference type="Gramene" id="TraesNOR6B03G03523960.1">
    <property type="protein sequence ID" value="TraesNOR6B03G03523960.1"/>
    <property type="gene ID" value="TraesNOR6B03G03523960"/>
</dbReference>
<dbReference type="Pfam" id="PF13365">
    <property type="entry name" value="Trypsin_2"/>
    <property type="match status" value="1"/>
</dbReference>
<dbReference type="Gramene" id="TraesROB_scaffold_072492_01G000400.1">
    <property type="protein sequence ID" value="TraesROB_scaffold_072492_01G000400.1"/>
    <property type="gene ID" value="TraesROB_scaffold_072492_01G000400"/>
</dbReference>
<dbReference type="GeneID" id="123133923"/>
<dbReference type="InterPro" id="IPR009003">
    <property type="entry name" value="Peptidase_S1_PA"/>
</dbReference>
<feature type="region of interest" description="Disordered" evidence="1">
    <location>
        <begin position="399"/>
        <end position="418"/>
    </location>
</feature>
<dbReference type="Gramene" id="TraesCAD_scaffold_067339_01G000200.1">
    <property type="protein sequence ID" value="TraesCAD_scaffold_067339_01G000200.1"/>
    <property type="gene ID" value="TraesCAD_scaffold_067339_01G000200"/>
</dbReference>
<feature type="region of interest" description="Disordered" evidence="1">
    <location>
        <begin position="1"/>
        <end position="68"/>
    </location>
</feature>
<dbReference type="EnsemblPlants" id="TraesCS6B02G170300.1">
    <property type="protein sequence ID" value="TraesCS6B02G170300.1"/>
    <property type="gene ID" value="TraesCS6B02G170300"/>
</dbReference>
<dbReference type="Gramene" id="TraesSTA6B03G03481250.2">
    <property type="protein sequence ID" value="TraesSTA6B03G03481250.2"/>
    <property type="gene ID" value="TraesSTA6B03G03481250"/>
</dbReference>
<reference evidence="2" key="2">
    <citation type="submission" date="2018-10" db="UniProtKB">
        <authorList>
            <consortium name="EnsemblPlants"/>
        </authorList>
    </citation>
    <scope>IDENTIFICATION</scope>
</reference>
<feature type="compositionally biased region" description="Basic and acidic residues" evidence="1">
    <location>
        <begin position="361"/>
        <end position="373"/>
    </location>
</feature>
<dbReference type="Gramene" id="TraesLDM6B03G03494980.1">
    <property type="protein sequence ID" value="TraesLDM6B03G03494980.1"/>
    <property type="gene ID" value="TraesLDM6B03G03494980"/>
</dbReference>
<evidence type="ECO:0000256" key="1">
    <source>
        <dbReference type="SAM" id="MobiDB-lite"/>
    </source>
</evidence>
<dbReference type="Gramene" id="TraesJUL6B03G03529020.5">
    <property type="protein sequence ID" value="TraesJUL6B03G03529020.5"/>
    <property type="gene ID" value="TraesJUL6B03G03529020"/>
</dbReference>
<dbReference type="Gramene" id="TraesSYM6B03G03445010.2">
    <property type="protein sequence ID" value="TraesSYM6B03G03445010.2"/>
    <property type="gene ID" value="TraesSYM6B03G03445010"/>
</dbReference>
<dbReference type="Gramene" id="TraesJUL6B03G03529020.2">
    <property type="protein sequence ID" value="TraesJUL6B03G03529020.2"/>
    <property type="gene ID" value="TraesJUL6B03G03529020"/>
</dbReference>
<dbReference type="AlphaFoldDB" id="A0A3B6PKU7"/>
<dbReference type="Gramene" id="TraesARI6B03G03448930.4">
    <property type="protein sequence ID" value="TraesARI6B03G03448930.4"/>
    <property type="gene ID" value="TraesARI6B03G03448930"/>
</dbReference>
<keyword evidence="3" id="KW-1185">Reference proteome</keyword>
<dbReference type="Gramene" id="TraesLDM6B03G03494980.4">
    <property type="protein sequence ID" value="TraesLDM6B03G03494980.4"/>
    <property type="gene ID" value="TraesLDM6B03G03494980"/>
</dbReference>
<reference evidence="2" key="1">
    <citation type="submission" date="2018-08" db="EMBL/GenBank/DDBJ databases">
        <authorList>
            <person name="Rossello M."/>
        </authorList>
    </citation>
    <scope>NUCLEOTIDE SEQUENCE [LARGE SCALE GENOMIC DNA]</scope>
    <source>
        <strain evidence="2">cv. Chinese Spring</strain>
    </source>
</reference>
<dbReference type="STRING" id="4565.A0A3B6PKU7"/>
<dbReference type="PANTHER" id="PTHR18868:SF33">
    <property type="match status" value="1"/>
</dbReference>
<dbReference type="KEGG" id="taes:123133923"/>
<dbReference type="PaxDb" id="4565-Traes_6BS_B2F666D2C.1"/>
<sequence length="434" mass="48726">MSKTKSGGEDRTGRSHKSRRACNSKGRASEPMASSVSEKVRKSKKGTKKGGDDLASRPDERDGDLLPRSHKSTIVRDVYTYARYKEQFGDLESMGYPEPPITMPDDDMLLVNTFEETFGDTYPEGDWLEFSKKASSNIDRYVVALASFSGEKRHFACSGFFIEWNGSTVIVTSASLVRSSSDENKIDENLRIEVLLPRKQRIKGTLQHYSLHYNVALVSVEGCRVLCPAIIQRLRYVCSKIAAVGRCFESGALMAVIAEEVTWTGTLDCVCVERISRRITKAGTGGPLVNLDGEVVGMDFYDTRIGTPIVMWDHVQCILEHFREKSKAGEVGNDSGEAFWKLDGDPSDRLNRWPVPAPCWRSRDDVDADKKSEEDELNLEPPPPSDSFDWSFNFFNFFEQEPGSKPSSSRRSNEPRSNPYIYGYIDGERVLLSV</sequence>
<dbReference type="Gramene" id="TraesARI6B03G03448930.3">
    <property type="protein sequence ID" value="TraesARI6B03G03448930.3"/>
    <property type="gene ID" value="TraesARI6B03G03448930"/>
</dbReference>
<dbReference type="RefSeq" id="XP_044409239.1">
    <property type="nucleotide sequence ID" value="XM_044553304.1"/>
</dbReference>
<dbReference type="PANTHER" id="PTHR18868">
    <property type="entry name" value="OS07G0665300 PROTEIN-RELATED"/>
    <property type="match status" value="1"/>
</dbReference>
<dbReference type="InterPro" id="IPR043504">
    <property type="entry name" value="Peptidase_S1_PA_chymotrypsin"/>
</dbReference>
<evidence type="ECO:0000313" key="2">
    <source>
        <dbReference type="EnsemblPlants" id="TraesCS6B02G170300.1"/>
    </source>
</evidence>
<name>A0A3B6PKU7_WHEAT</name>
<dbReference type="Gramene" id="TraesCLE_scaffold_059049_01G000400.1">
    <property type="protein sequence ID" value="TraesCLE_scaffold_059049_01G000400.1"/>
    <property type="gene ID" value="TraesCLE_scaffold_059049_01G000400"/>
</dbReference>
<feature type="compositionally biased region" description="Basic and acidic residues" evidence="1">
    <location>
        <begin position="1"/>
        <end position="13"/>
    </location>
</feature>
<dbReference type="Gramene" id="TraesCS6B03G0435600.1">
    <property type="protein sequence ID" value="TraesCS6B03G0435600.1.CDS"/>
    <property type="gene ID" value="TraesCS6B03G0435600"/>
</dbReference>
<dbReference type="Gramene" id="TraesCS6B02G170300.1">
    <property type="protein sequence ID" value="TraesCS6B02G170300.1"/>
    <property type="gene ID" value="TraesCS6B02G170300"/>
</dbReference>
<organism evidence="2">
    <name type="scientific">Triticum aestivum</name>
    <name type="common">Wheat</name>
    <dbReference type="NCBI Taxonomy" id="4565"/>
    <lineage>
        <taxon>Eukaryota</taxon>
        <taxon>Viridiplantae</taxon>
        <taxon>Streptophyta</taxon>
        <taxon>Embryophyta</taxon>
        <taxon>Tracheophyta</taxon>
        <taxon>Spermatophyta</taxon>
        <taxon>Magnoliopsida</taxon>
        <taxon>Liliopsida</taxon>
        <taxon>Poales</taxon>
        <taxon>Poaceae</taxon>
        <taxon>BOP clade</taxon>
        <taxon>Pooideae</taxon>
        <taxon>Triticodae</taxon>
        <taxon>Triticeae</taxon>
        <taxon>Triticinae</taxon>
        <taxon>Triticum</taxon>
    </lineage>
</organism>
<dbReference type="Proteomes" id="UP000019116">
    <property type="component" value="Chromosome 6B"/>
</dbReference>
<protein>
    <submittedName>
        <fullName evidence="2">Uncharacterized protein</fullName>
    </submittedName>
</protein>
<evidence type="ECO:0000313" key="3">
    <source>
        <dbReference type="Proteomes" id="UP000019116"/>
    </source>
</evidence>
<proteinExistence type="predicted"/>
<dbReference type="Gramene" id="TraesNOR6B03G03523960.2">
    <property type="protein sequence ID" value="TraesNOR6B03G03523960.2"/>
    <property type="gene ID" value="TraesNOR6B03G03523960"/>
</dbReference>
<dbReference type="Gramene" id="TraesRN6B0100422600.1">
    <property type="protein sequence ID" value="TraesRN6B0100422600.1"/>
    <property type="gene ID" value="TraesRN6B0100422600"/>
</dbReference>
<dbReference type="Gramene" id="TraesSYM6B03G03445010.3">
    <property type="protein sequence ID" value="TraesSYM6B03G03445010.3"/>
    <property type="gene ID" value="TraesSYM6B03G03445010"/>
</dbReference>
<dbReference type="Gene3D" id="2.40.10.10">
    <property type="entry name" value="Trypsin-like serine proteases"/>
    <property type="match status" value="2"/>
</dbReference>
<dbReference type="SUPFAM" id="SSF50494">
    <property type="entry name" value="Trypsin-like serine proteases"/>
    <property type="match status" value="1"/>
</dbReference>
<dbReference type="RefSeq" id="XP_044409238.1">
    <property type="nucleotide sequence ID" value="XM_044553303.1"/>
</dbReference>
<feature type="compositionally biased region" description="Basic and acidic residues" evidence="1">
    <location>
        <begin position="49"/>
        <end position="67"/>
    </location>
</feature>